<sequence>MINVRDAIRCAYKAALASVALTFSAMIYAHDPAQVHAAGTPVVYLVPHADDETLSMSIDIRNRIHEGRPVILVLASDGKHSKAREVANGQYDAESYNAPTSGAVYCHYHKRYHNPIAEHYADGYLTMTKFAQTRIDDFIRVAGGAYGTPSSRIYIEHLPNDGFTYSDVHALIAKYHALYPTADIRTTSWGDVHADHAMLGRVLHDMKVNGELGNVGTVYFWSIASRMADATPPRTLYHGVLTDPSYDWWYIEKAITYYKTFDPAHGRYANGYHSVPTQFDYFESKRDIYYHYN</sequence>
<evidence type="ECO:0000313" key="3">
    <source>
        <dbReference type="Proteomes" id="UP000530514"/>
    </source>
</evidence>
<dbReference type="InterPro" id="IPR003737">
    <property type="entry name" value="GlcNAc_PI_deacetylase-related"/>
</dbReference>
<dbReference type="OrthoDB" id="1754135at2"/>
<comment type="caution">
    <text evidence="2">The sequence shown here is derived from an EMBL/GenBank/DDBJ whole genome shotgun (WGS) entry which is preliminary data.</text>
</comment>
<dbReference type="AlphaFoldDB" id="A0A7W2AHR7"/>
<keyword evidence="1" id="KW-0732">Signal</keyword>
<accession>A0A7W2AHR7</accession>
<dbReference type="RefSeq" id="WP_033099418.1">
    <property type="nucleotide sequence ID" value="NZ_JACEIP010000004.1"/>
</dbReference>
<gene>
    <name evidence="2" type="ORF">H1164_03720</name>
</gene>
<feature type="chain" id="PRO_5038569636" evidence="1">
    <location>
        <begin position="30"/>
        <end position="293"/>
    </location>
</feature>
<organism evidence="2 3">
    <name type="scientific">Thermoactinomyces daqus</name>
    <dbReference type="NCBI Taxonomy" id="1329516"/>
    <lineage>
        <taxon>Bacteria</taxon>
        <taxon>Bacillati</taxon>
        <taxon>Bacillota</taxon>
        <taxon>Bacilli</taxon>
        <taxon>Bacillales</taxon>
        <taxon>Thermoactinomycetaceae</taxon>
        <taxon>Thermoactinomyces</taxon>
    </lineage>
</organism>
<dbReference type="Proteomes" id="UP000530514">
    <property type="component" value="Unassembled WGS sequence"/>
</dbReference>
<protein>
    <submittedName>
        <fullName evidence="2">PIG-L family deacetylase</fullName>
    </submittedName>
</protein>
<name>A0A7W2AHR7_9BACL</name>
<keyword evidence="3" id="KW-1185">Reference proteome</keyword>
<reference evidence="2 3" key="1">
    <citation type="submission" date="2020-07" db="EMBL/GenBank/DDBJ databases">
        <authorList>
            <person name="Feng H."/>
        </authorList>
    </citation>
    <scope>NUCLEOTIDE SEQUENCE [LARGE SCALE GENOMIC DNA]</scope>
    <source>
        <strain evidence="3">s-11</strain>
    </source>
</reference>
<proteinExistence type="predicted"/>
<feature type="signal peptide" evidence="1">
    <location>
        <begin position="1"/>
        <end position="29"/>
    </location>
</feature>
<dbReference type="InterPro" id="IPR024078">
    <property type="entry name" value="LmbE-like_dom_sf"/>
</dbReference>
<dbReference type="EMBL" id="JACEIP010000004">
    <property type="protein sequence ID" value="MBA4542009.1"/>
    <property type="molecule type" value="Genomic_DNA"/>
</dbReference>
<evidence type="ECO:0000256" key="1">
    <source>
        <dbReference type="SAM" id="SignalP"/>
    </source>
</evidence>
<evidence type="ECO:0000313" key="2">
    <source>
        <dbReference type="EMBL" id="MBA4542009.1"/>
    </source>
</evidence>
<dbReference type="Gene3D" id="3.40.50.10320">
    <property type="entry name" value="LmbE-like"/>
    <property type="match status" value="1"/>
</dbReference>
<dbReference type="SUPFAM" id="SSF102588">
    <property type="entry name" value="LmbE-like"/>
    <property type="match status" value="1"/>
</dbReference>
<dbReference type="Pfam" id="PF02585">
    <property type="entry name" value="PIG-L"/>
    <property type="match status" value="1"/>
</dbReference>